<keyword evidence="2" id="KW-0496">Mitochondrion</keyword>
<evidence type="ECO:0000313" key="2">
    <source>
        <dbReference type="EMBL" id="KUM51322.1"/>
    </source>
</evidence>
<sequence>MTLLTQNQYICLCPKLCFCLLFCWCFIGMHHQPDLEQAILDLEWMQRAMALQRVELYINLLLMPLSLLPVPLLLLLLLPLLLLLGFALEPGLKVSMCWIFTS</sequence>
<dbReference type="AlphaFoldDB" id="A0A117NJE7"/>
<name>A0A117NJE7_PICGL</name>
<keyword evidence="1" id="KW-0812">Transmembrane</keyword>
<feature type="transmembrane region" description="Helical" evidence="1">
    <location>
        <begin position="6"/>
        <end position="27"/>
    </location>
</feature>
<keyword evidence="1" id="KW-1133">Transmembrane helix</keyword>
<gene>
    <name evidence="2" type="ORF">ABT39_MTgene1169</name>
</gene>
<reference evidence="2" key="1">
    <citation type="journal article" date="2015" name="Genome Biol. Evol.">
        <title>Organellar Genomes of White Spruce (Picea glauca): Assembly and Annotation.</title>
        <authorList>
            <person name="Jackman S.D."/>
            <person name="Warren R.L."/>
            <person name="Gibb E.A."/>
            <person name="Vandervalk B.P."/>
            <person name="Mohamadi H."/>
            <person name="Chu J."/>
            <person name="Raymond A."/>
            <person name="Pleasance S."/>
            <person name="Coope R."/>
            <person name="Wildung M.R."/>
            <person name="Ritland C.E."/>
            <person name="Bousquet J."/>
            <person name="Jones S.J."/>
            <person name="Bohlmann J."/>
            <person name="Birol I."/>
        </authorList>
    </citation>
    <scope>NUCLEOTIDE SEQUENCE [LARGE SCALE GENOMIC DNA]</scope>
    <source>
        <tissue evidence="2">Flushing bud</tissue>
    </source>
</reference>
<organism evidence="2">
    <name type="scientific">Picea glauca</name>
    <name type="common">White spruce</name>
    <name type="synonym">Pinus glauca</name>
    <dbReference type="NCBI Taxonomy" id="3330"/>
    <lineage>
        <taxon>Eukaryota</taxon>
        <taxon>Viridiplantae</taxon>
        <taxon>Streptophyta</taxon>
        <taxon>Embryophyta</taxon>
        <taxon>Tracheophyta</taxon>
        <taxon>Spermatophyta</taxon>
        <taxon>Pinopsida</taxon>
        <taxon>Pinidae</taxon>
        <taxon>Conifers I</taxon>
        <taxon>Pinales</taxon>
        <taxon>Pinaceae</taxon>
        <taxon>Picea</taxon>
    </lineage>
</organism>
<protein>
    <submittedName>
        <fullName evidence="2">Uncharacterized protein</fullName>
    </submittedName>
</protein>
<keyword evidence="1" id="KW-0472">Membrane</keyword>
<dbReference type="EMBL" id="LKAM01000001">
    <property type="protein sequence ID" value="KUM51322.1"/>
    <property type="molecule type" value="Genomic_DNA"/>
</dbReference>
<geneLocation type="mitochondrion" evidence="2"/>
<comment type="caution">
    <text evidence="2">The sequence shown here is derived from an EMBL/GenBank/DDBJ whole genome shotgun (WGS) entry which is preliminary data.</text>
</comment>
<evidence type="ECO:0000256" key="1">
    <source>
        <dbReference type="SAM" id="Phobius"/>
    </source>
</evidence>
<proteinExistence type="predicted"/>
<feature type="transmembrane region" description="Helical" evidence="1">
    <location>
        <begin position="56"/>
        <end position="86"/>
    </location>
</feature>
<accession>A0A117NJE7</accession>